<dbReference type="EMBL" id="CP040017">
    <property type="protein sequence ID" value="QCP09865.1"/>
    <property type="molecule type" value="Genomic_DNA"/>
</dbReference>
<dbReference type="OrthoDB" id="1907165at2"/>
<dbReference type="AlphaFoldDB" id="A0A4P8HNG1"/>
<protein>
    <submittedName>
        <fullName evidence="2">Phage late control D family protein</fullName>
    </submittedName>
    <submittedName>
        <fullName evidence="1">Phage protein D</fullName>
    </submittedName>
</protein>
<organism evidence="1 4">
    <name type="scientific">Pseudoduganella umbonata</name>
    <dbReference type="NCBI Taxonomy" id="864828"/>
    <lineage>
        <taxon>Bacteria</taxon>
        <taxon>Pseudomonadati</taxon>
        <taxon>Pseudomonadota</taxon>
        <taxon>Betaproteobacteria</taxon>
        <taxon>Burkholderiales</taxon>
        <taxon>Oxalobacteraceae</taxon>
        <taxon>Telluria group</taxon>
        <taxon>Pseudoduganella</taxon>
    </lineage>
</organism>
<gene>
    <name evidence="2" type="ORF">FCL38_05080</name>
    <name evidence="1" type="ORF">FHS02_000621</name>
</gene>
<reference evidence="1 4" key="2">
    <citation type="submission" date="2020-08" db="EMBL/GenBank/DDBJ databases">
        <title>Genomic Encyclopedia of Type Strains, Phase III (KMG-III): the genomes of soil and plant-associated and newly described type strains.</title>
        <authorList>
            <person name="Whitman W."/>
        </authorList>
    </citation>
    <scope>NUCLEOTIDE SEQUENCE [LARGE SCALE GENOMIC DNA]</scope>
    <source>
        <strain evidence="1 4">CECT 7753</strain>
    </source>
</reference>
<evidence type="ECO:0000313" key="2">
    <source>
        <dbReference type="EMBL" id="QCP09865.1"/>
    </source>
</evidence>
<dbReference type="EMBL" id="JACHXS010000001">
    <property type="protein sequence ID" value="MBB3219834.1"/>
    <property type="molecule type" value="Genomic_DNA"/>
</dbReference>
<evidence type="ECO:0000313" key="1">
    <source>
        <dbReference type="EMBL" id="MBB3219834.1"/>
    </source>
</evidence>
<accession>A0A4P8HNG1</accession>
<dbReference type="Proteomes" id="UP000298763">
    <property type="component" value="Chromosome"/>
</dbReference>
<name>A0A4P8HNG1_9BURK</name>
<dbReference type="Proteomes" id="UP000584325">
    <property type="component" value="Unassembled WGS sequence"/>
</dbReference>
<keyword evidence="3" id="KW-1185">Reference proteome</keyword>
<evidence type="ECO:0000313" key="3">
    <source>
        <dbReference type="Proteomes" id="UP000298763"/>
    </source>
</evidence>
<evidence type="ECO:0000313" key="4">
    <source>
        <dbReference type="Proteomes" id="UP000584325"/>
    </source>
</evidence>
<proteinExistence type="predicted"/>
<sequence length="415" mass="46209">MEELTLSDEAALQGGFYVPQFELRIDGVSAPNSVVRDITQVTYKDSIKEIDSFEITVSNWDASTKRPKYIGFEPVAGDPGAGGDAERATLFEPCGKKVSLRMGYAGDLRLMLLGTFTTLEPNFPASAPPTLSVRGLNVLHQLRRKQYSTTWNDKRDSEIAANLATLRDNTLPTADKRRIPLPLVIDTNALQTEDPLPVVHEDAQYDIDFLLTRARRRAYVVYIREGDPNARNPRERERHLYFGPSNGRGPGVRDVMYRLKWGLSLIDFKPTLTTANQVKSVTVNGWDRTRQRAISVKVSLGERGATVNADLHNLISACDAREEIVIDRPVHSEREARELARSILSDQLKEIVKASATCVGLPDLRAGRRVIIEGLGPRFSGTYFITDSTHTIGDSGYITKFNARREQEGALAGLR</sequence>
<dbReference type="RefSeq" id="WP_137312751.1">
    <property type="nucleotide sequence ID" value="NZ_CP040017.1"/>
</dbReference>
<reference evidence="2 3" key="1">
    <citation type="submission" date="2019-05" db="EMBL/GenBank/DDBJ databases">
        <title>Draft Genome Sequences of Six Type Strains of the Genus Massilia.</title>
        <authorList>
            <person name="Miess H."/>
            <person name="Frediansyhah A."/>
            <person name="Gross H."/>
        </authorList>
    </citation>
    <scope>NUCLEOTIDE SEQUENCE [LARGE SCALE GENOMIC DNA]</scope>
    <source>
        <strain evidence="2 3">DSMZ 26121</strain>
    </source>
</reference>